<sequence length="951" mass="97105">MAQPTQEFPPWLAPSAFLVTNAAGATVATETTILYIPPTYFGPSIPLGTLYVFGGSSEPATVILPNPTPQTTTTVAPPSTTAITSLTTPLTTTATPTTTIVSSTSATSLSSLTTSATSTSTTSASSVSNTLTSVASISSSSSVSTTSTSTSTSSPTSIGPAAMAGLTKGQLVGVIVASILGLIFLFVLALFLYLWCRGRRNRRGFNSFSQGIDDDYYFVPPGGGRVPGEGSPRHSGEEADPFLQRSSGAGWAAESSTAAGTSMGMASAATAGGAAAMIPREMSNVPSDGPRPIGSRIPPPTTGSNASDSTASHASGFGVLIDRPSMSLGLLPIPSDTNEHRMSGTALSERDMARIGRESVLPDELDQYPDEEYTGAYAYSRDSQYTAPRLVGPSATTPLLEQDERLPLAAEGSPELLHQTSFEEPTLLTARRVKVEDLGPRTASQTSSPATAVPAHRGSGGFLGALGLGGLGRLSWFSSPRNSGAAASEPAYDTDPLSEKDLETGRALLSPADAVRQVDSFGNRPRGVGQGPDGSRPVSARSGTSASGATVYLDAQSSVPGTPVLAPLPRAITPADNGHQSQGPLSEYAWLAGSPPGYEALPLLGAGPSTSTSPMQSPTGTSFDQTLSADILDMPAPTALTHFASISSLKETATGSSAGYKSAPFPPPGLETIRPVSGWTDVAGANVSPVGPFGYGMHLDDENVERAPGISIDVLEEAPPDAELGWRSMAAAQGMGHDIGHRGTFGTYVPGFGGIITSEQGSLHSMRSHFSPSSRSTGSAPTSRRDFDSSVSSAASSRPSAANSPRMGSRLSHHSGAAAAATHSLSHKGSLSSDNRHRAISPALSAFGHQTRHGSASGSGSGSGHEGGSALLAPPIIGSPPSAHFSPQKASSNLALRPVGSGSDVNSVMDTSFGSTVRGVQPARSLSPLSATFPLNTPWAGGLDSDWQPSM</sequence>
<evidence type="ECO:0000256" key="2">
    <source>
        <dbReference type="SAM" id="Phobius"/>
    </source>
</evidence>
<organism evidence="3 4">
    <name type="scientific">Pholiota conissans</name>
    <dbReference type="NCBI Taxonomy" id="109636"/>
    <lineage>
        <taxon>Eukaryota</taxon>
        <taxon>Fungi</taxon>
        <taxon>Dikarya</taxon>
        <taxon>Basidiomycota</taxon>
        <taxon>Agaricomycotina</taxon>
        <taxon>Agaricomycetes</taxon>
        <taxon>Agaricomycetidae</taxon>
        <taxon>Agaricales</taxon>
        <taxon>Agaricineae</taxon>
        <taxon>Strophariaceae</taxon>
        <taxon>Pholiota</taxon>
    </lineage>
</organism>
<feature type="region of interest" description="Disordered" evidence="1">
    <location>
        <begin position="281"/>
        <end position="313"/>
    </location>
</feature>
<proteinExistence type="predicted"/>
<gene>
    <name evidence="3" type="ORF">BDN70DRAFT_918565</name>
</gene>
<dbReference type="AlphaFoldDB" id="A0A9P5Z9B9"/>
<keyword evidence="2" id="KW-0812">Transmembrane</keyword>
<comment type="caution">
    <text evidence="3">The sequence shown here is derived from an EMBL/GenBank/DDBJ whole genome shotgun (WGS) entry which is preliminary data.</text>
</comment>
<keyword evidence="2" id="KW-0472">Membrane</keyword>
<feature type="transmembrane region" description="Helical" evidence="2">
    <location>
        <begin position="171"/>
        <end position="195"/>
    </location>
</feature>
<feature type="compositionally biased region" description="Low complexity" evidence="1">
    <location>
        <begin position="789"/>
        <end position="824"/>
    </location>
</feature>
<dbReference type="OrthoDB" id="2563978at2759"/>
<feature type="region of interest" description="Disordered" evidence="1">
    <location>
        <begin position="330"/>
        <end position="354"/>
    </location>
</feature>
<evidence type="ECO:0000313" key="4">
    <source>
        <dbReference type="Proteomes" id="UP000807469"/>
    </source>
</evidence>
<feature type="region of interest" description="Disordered" evidence="1">
    <location>
        <begin position="220"/>
        <end position="247"/>
    </location>
</feature>
<keyword evidence="4" id="KW-1185">Reference proteome</keyword>
<feature type="compositionally biased region" description="Low complexity" evidence="1">
    <location>
        <begin position="763"/>
        <end position="779"/>
    </location>
</feature>
<feature type="region of interest" description="Disordered" evidence="1">
    <location>
        <begin position="847"/>
        <end position="888"/>
    </location>
</feature>
<feature type="region of interest" description="Disordered" evidence="1">
    <location>
        <begin position="564"/>
        <end position="590"/>
    </location>
</feature>
<feature type="region of interest" description="Disordered" evidence="1">
    <location>
        <begin position="510"/>
        <end position="547"/>
    </location>
</feature>
<evidence type="ECO:0000256" key="1">
    <source>
        <dbReference type="SAM" id="MobiDB-lite"/>
    </source>
</evidence>
<dbReference type="Proteomes" id="UP000807469">
    <property type="component" value="Unassembled WGS sequence"/>
</dbReference>
<keyword evidence="2" id="KW-1133">Transmembrane helix</keyword>
<protein>
    <submittedName>
        <fullName evidence="3">Uncharacterized protein</fullName>
    </submittedName>
</protein>
<feature type="compositionally biased region" description="Basic and acidic residues" evidence="1">
    <location>
        <begin position="337"/>
        <end position="354"/>
    </location>
</feature>
<evidence type="ECO:0000313" key="3">
    <source>
        <dbReference type="EMBL" id="KAF9483206.1"/>
    </source>
</evidence>
<feature type="compositionally biased region" description="Polar residues" evidence="1">
    <location>
        <begin position="303"/>
        <end position="313"/>
    </location>
</feature>
<reference evidence="3" key="1">
    <citation type="submission" date="2020-11" db="EMBL/GenBank/DDBJ databases">
        <authorList>
            <consortium name="DOE Joint Genome Institute"/>
            <person name="Ahrendt S."/>
            <person name="Riley R."/>
            <person name="Andreopoulos W."/>
            <person name="Labutti K."/>
            <person name="Pangilinan J."/>
            <person name="Ruiz-Duenas F.J."/>
            <person name="Barrasa J.M."/>
            <person name="Sanchez-Garcia M."/>
            <person name="Camarero S."/>
            <person name="Miyauchi S."/>
            <person name="Serrano A."/>
            <person name="Linde D."/>
            <person name="Babiker R."/>
            <person name="Drula E."/>
            <person name="Ayuso-Fernandez I."/>
            <person name="Pacheco R."/>
            <person name="Padilla G."/>
            <person name="Ferreira P."/>
            <person name="Barriuso J."/>
            <person name="Kellner H."/>
            <person name="Castanera R."/>
            <person name="Alfaro M."/>
            <person name="Ramirez L."/>
            <person name="Pisabarro A.G."/>
            <person name="Kuo A."/>
            <person name="Tritt A."/>
            <person name="Lipzen A."/>
            <person name="He G."/>
            <person name="Yan M."/>
            <person name="Ng V."/>
            <person name="Cullen D."/>
            <person name="Martin F."/>
            <person name="Rosso M.-N."/>
            <person name="Henrissat B."/>
            <person name="Hibbett D."/>
            <person name="Martinez A.T."/>
            <person name="Grigoriev I.V."/>
        </authorList>
    </citation>
    <scope>NUCLEOTIDE SEQUENCE</scope>
    <source>
        <strain evidence="3">CIRM-BRFM 674</strain>
    </source>
</reference>
<dbReference type="EMBL" id="MU155156">
    <property type="protein sequence ID" value="KAF9483206.1"/>
    <property type="molecule type" value="Genomic_DNA"/>
</dbReference>
<name>A0A9P5Z9B9_9AGAR</name>
<accession>A0A9P5Z9B9</accession>
<feature type="region of interest" description="Disordered" evidence="1">
    <location>
        <begin position="763"/>
        <end position="835"/>
    </location>
</feature>
<feature type="compositionally biased region" description="Gly residues" evidence="1">
    <location>
        <begin position="857"/>
        <end position="867"/>
    </location>
</feature>